<dbReference type="Pfam" id="PF00459">
    <property type="entry name" value="Inositol_P"/>
    <property type="match status" value="1"/>
</dbReference>
<dbReference type="NCBIfam" id="TIGR01331">
    <property type="entry name" value="bisphos_cysQ"/>
    <property type="match status" value="1"/>
</dbReference>
<keyword evidence="5 8" id="KW-0378">Hydrolase</keyword>
<evidence type="ECO:0000256" key="9">
    <source>
        <dbReference type="PIRSR" id="PIRSR600760-2"/>
    </source>
</evidence>
<gene>
    <name evidence="8 10" type="primary">cysQ</name>
    <name evidence="10" type="ORF">DEH80_00580</name>
</gene>
<dbReference type="GO" id="GO:0046854">
    <property type="term" value="P:phosphatidylinositol phosphate biosynthetic process"/>
    <property type="evidence" value="ECO:0007669"/>
    <property type="project" value="InterPro"/>
</dbReference>
<dbReference type="InterPro" id="IPR050725">
    <property type="entry name" value="CysQ/Inositol_MonoPase"/>
</dbReference>
<keyword evidence="11" id="KW-1185">Reference proteome</keyword>
<dbReference type="GO" id="GO:0050427">
    <property type="term" value="P:3'-phosphoadenosine 5'-phosphosulfate metabolic process"/>
    <property type="evidence" value="ECO:0007669"/>
    <property type="project" value="TreeGrafter"/>
</dbReference>
<feature type="binding site" evidence="8">
    <location>
        <position position="216"/>
    </location>
    <ligand>
        <name>substrate</name>
    </ligand>
</feature>
<keyword evidence="3 8" id="KW-0997">Cell inner membrane</keyword>
<evidence type="ECO:0000256" key="1">
    <source>
        <dbReference type="ARBA" id="ARBA00005289"/>
    </source>
</evidence>
<feature type="binding site" evidence="9">
    <location>
        <position position="216"/>
    </location>
    <ligand>
        <name>Mg(2+)</name>
        <dbReference type="ChEBI" id="CHEBI:18420"/>
        <label>1</label>
        <note>catalytic</note>
    </ligand>
</feature>
<feature type="binding site" evidence="8">
    <location>
        <position position="216"/>
    </location>
    <ligand>
        <name>Mg(2+)</name>
        <dbReference type="ChEBI" id="CHEBI:18420"/>
        <label>2</label>
    </ligand>
</feature>
<feature type="binding site" evidence="8">
    <location>
        <position position="92"/>
    </location>
    <ligand>
        <name>Mg(2+)</name>
        <dbReference type="ChEBI" id="CHEBI:18420"/>
        <label>1</label>
    </ligand>
</feature>
<dbReference type="CDD" id="cd01638">
    <property type="entry name" value="CysQ"/>
    <property type="match status" value="1"/>
</dbReference>
<feature type="binding site" evidence="8 9">
    <location>
        <position position="90"/>
    </location>
    <ligand>
        <name>Mg(2+)</name>
        <dbReference type="ChEBI" id="CHEBI:18420"/>
        <label>2</label>
    </ligand>
</feature>
<evidence type="ECO:0000256" key="8">
    <source>
        <dbReference type="HAMAP-Rule" id="MF_02095"/>
    </source>
</evidence>
<keyword evidence="7 8" id="KW-0472">Membrane</keyword>
<comment type="function">
    <text evidence="8">Converts adenosine-3',5'-bisphosphate (PAP) to AMP.</text>
</comment>
<dbReference type="EMBL" id="QEQK01000001">
    <property type="protein sequence ID" value="PWN57671.1"/>
    <property type="molecule type" value="Genomic_DNA"/>
</dbReference>
<dbReference type="OrthoDB" id="9785695at2"/>
<feature type="binding site" evidence="8">
    <location>
        <position position="70"/>
    </location>
    <ligand>
        <name>Mg(2+)</name>
        <dbReference type="ChEBI" id="CHEBI:18420"/>
        <label>1</label>
    </ligand>
</feature>
<dbReference type="AlphaFoldDB" id="A0A363UQD1"/>
<dbReference type="PANTHER" id="PTHR43028">
    <property type="entry name" value="3'(2'),5'-BISPHOSPHATE NUCLEOTIDASE 1"/>
    <property type="match status" value="1"/>
</dbReference>
<dbReference type="PROSITE" id="PS00630">
    <property type="entry name" value="IMP_2"/>
    <property type="match status" value="1"/>
</dbReference>
<evidence type="ECO:0000256" key="3">
    <source>
        <dbReference type="ARBA" id="ARBA00022519"/>
    </source>
</evidence>
<evidence type="ECO:0000256" key="7">
    <source>
        <dbReference type="ARBA" id="ARBA00023136"/>
    </source>
</evidence>
<feature type="binding site" evidence="8">
    <location>
        <begin position="92"/>
        <end position="95"/>
    </location>
    <ligand>
        <name>substrate</name>
    </ligand>
</feature>
<evidence type="ECO:0000256" key="4">
    <source>
        <dbReference type="ARBA" id="ARBA00022723"/>
    </source>
</evidence>
<dbReference type="HAMAP" id="MF_02095">
    <property type="entry name" value="CysQ"/>
    <property type="match status" value="1"/>
</dbReference>
<sequence length="267" mass="28645">MTMTRWPLELASLVEVARQAGDRIMAHYATGTEVRYKADESPVTAADLAAHGVIASALGERTPSIPLLSEEGEPWSWAQRRQWARYWLVDPLDGTREFIAGNGEFTVNIALIQHGEPVMGVVHAPALSETYAAARGEGAWRFEAGKPPTRLAVTAVLPRRPRVLVTRSHAKPALATLLNRLPPHESIGVGSALKFGRLAAGAGEFYPRIGPTCEWDTAAGHCVVEAAGATLQVAGGGALRYNQCESLLNPDFSVAAAVCSAWHDYLS</sequence>
<dbReference type="PANTHER" id="PTHR43028:SF5">
    <property type="entry name" value="3'(2'),5'-BISPHOSPHATE NUCLEOTIDASE 1"/>
    <property type="match status" value="1"/>
</dbReference>
<feature type="binding site" evidence="8">
    <location>
        <position position="90"/>
    </location>
    <ligand>
        <name>Mg(2+)</name>
        <dbReference type="ChEBI" id="CHEBI:18420"/>
        <label>1</label>
    </ligand>
</feature>
<dbReference type="Gene3D" id="3.40.190.80">
    <property type="match status" value="1"/>
</dbReference>
<feature type="binding site" evidence="9">
    <location>
        <position position="92"/>
    </location>
    <ligand>
        <name>Mg(2+)</name>
        <dbReference type="ChEBI" id="CHEBI:18420"/>
        <label>1</label>
        <note>catalytic</note>
    </ligand>
</feature>
<feature type="binding site" evidence="8">
    <location>
        <position position="70"/>
    </location>
    <ligand>
        <name>substrate</name>
    </ligand>
</feature>
<dbReference type="SUPFAM" id="SSF56655">
    <property type="entry name" value="Carbohydrate phosphatase"/>
    <property type="match status" value="1"/>
</dbReference>
<dbReference type="FunFam" id="3.30.540.10:FF:000007">
    <property type="entry name" value="3'(2'),5'-bisphosphate nucleotidase CysQ"/>
    <property type="match status" value="1"/>
</dbReference>
<comment type="similarity">
    <text evidence="1 8">Belongs to the inositol monophosphatase superfamily. CysQ family.</text>
</comment>
<evidence type="ECO:0000256" key="6">
    <source>
        <dbReference type="ARBA" id="ARBA00022842"/>
    </source>
</evidence>
<dbReference type="RefSeq" id="WP_109718527.1">
    <property type="nucleotide sequence ID" value="NZ_QEQK01000001.1"/>
</dbReference>
<evidence type="ECO:0000256" key="2">
    <source>
        <dbReference type="ARBA" id="ARBA00022475"/>
    </source>
</evidence>
<keyword evidence="6 8" id="KW-0460">Magnesium</keyword>
<dbReference type="EC" id="3.1.3.7" evidence="8"/>
<keyword evidence="2 8" id="KW-1003">Cell membrane</keyword>
<dbReference type="InterPro" id="IPR020550">
    <property type="entry name" value="Inositol_monophosphatase_CS"/>
</dbReference>
<feature type="binding site" evidence="9">
    <location>
        <position position="70"/>
    </location>
    <ligand>
        <name>Mg(2+)</name>
        <dbReference type="ChEBI" id="CHEBI:18420"/>
        <label>1</label>
        <note>catalytic</note>
    </ligand>
</feature>
<evidence type="ECO:0000313" key="11">
    <source>
        <dbReference type="Proteomes" id="UP000251800"/>
    </source>
</evidence>
<dbReference type="InterPro" id="IPR006240">
    <property type="entry name" value="CysQ"/>
</dbReference>
<dbReference type="GO" id="GO:0005886">
    <property type="term" value="C:plasma membrane"/>
    <property type="evidence" value="ECO:0007669"/>
    <property type="project" value="UniProtKB-SubCell"/>
</dbReference>
<reference evidence="10 11" key="1">
    <citation type="submission" date="2018-05" db="EMBL/GenBank/DDBJ databases">
        <title>Abyssibacter profundi OUC007T gen. nov., sp. nov, a marine bacterium isolated from seawater of the Mariana Trench.</title>
        <authorList>
            <person name="Zhou S."/>
        </authorList>
    </citation>
    <scope>NUCLEOTIDE SEQUENCE [LARGE SCALE GENOMIC DNA]</scope>
    <source>
        <strain evidence="10 11">OUC007</strain>
    </source>
</reference>
<organism evidence="10 11">
    <name type="scientific">Abyssibacter profundi</name>
    <dbReference type="NCBI Taxonomy" id="2182787"/>
    <lineage>
        <taxon>Bacteria</taxon>
        <taxon>Pseudomonadati</taxon>
        <taxon>Pseudomonadota</taxon>
        <taxon>Gammaproteobacteria</taxon>
        <taxon>Chromatiales</taxon>
        <taxon>Oceanococcaceae</taxon>
        <taxon>Abyssibacter</taxon>
    </lineage>
</organism>
<feature type="binding site" evidence="8 9">
    <location>
        <position position="93"/>
    </location>
    <ligand>
        <name>Mg(2+)</name>
        <dbReference type="ChEBI" id="CHEBI:18420"/>
        <label>2</label>
    </ligand>
</feature>
<comment type="cofactor">
    <cofactor evidence="8 9">
        <name>Mg(2+)</name>
        <dbReference type="ChEBI" id="CHEBI:18420"/>
    </cofactor>
</comment>
<dbReference type="InterPro" id="IPR000760">
    <property type="entry name" value="Inositol_monophosphatase-like"/>
</dbReference>
<dbReference type="Gene3D" id="3.30.540.10">
    <property type="entry name" value="Fructose-1,6-Bisphosphatase, subunit A, domain 1"/>
    <property type="match status" value="1"/>
</dbReference>
<dbReference type="GO" id="GO:0000287">
    <property type="term" value="F:magnesium ion binding"/>
    <property type="evidence" value="ECO:0007669"/>
    <property type="project" value="UniProtKB-UniRule"/>
</dbReference>
<keyword evidence="4 8" id="KW-0479">Metal-binding</keyword>
<accession>A0A363UQD1</accession>
<comment type="catalytic activity">
    <reaction evidence="8">
        <text>adenosine 3',5'-bisphosphate + H2O = AMP + phosphate</text>
        <dbReference type="Rhea" id="RHEA:10040"/>
        <dbReference type="ChEBI" id="CHEBI:15377"/>
        <dbReference type="ChEBI" id="CHEBI:43474"/>
        <dbReference type="ChEBI" id="CHEBI:58343"/>
        <dbReference type="ChEBI" id="CHEBI:456215"/>
        <dbReference type="EC" id="3.1.3.7"/>
    </reaction>
</comment>
<dbReference type="GO" id="GO:0000103">
    <property type="term" value="P:sulfate assimilation"/>
    <property type="evidence" value="ECO:0007669"/>
    <property type="project" value="TreeGrafter"/>
</dbReference>
<dbReference type="Proteomes" id="UP000251800">
    <property type="component" value="Unassembled WGS sequence"/>
</dbReference>
<protein>
    <recommendedName>
        <fullName evidence="8">3'(2'),5'-bisphosphate nucleotidase CysQ</fullName>
        <ecNumber evidence="8">3.1.3.7</ecNumber>
    </recommendedName>
    <alternativeName>
        <fullName evidence="8">3'(2'),5-bisphosphonucleoside 3'(2')-phosphohydrolase</fullName>
    </alternativeName>
    <alternativeName>
        <fullName evidence="8">3'-phosphoadenosine 5'-phosphate phosphatase</fullName>
        <shortName evidence="8">PAP phosphatase</shortName>
    </alternativeName>
</protein>
<evidence type="ECO:0000313" key="10">
    <source>
        <dbReference type="EMBL" id="PWN57671.1"/>
    </source>
</evidence>
<comment type="subcellular location">
    <subcellularLocation>
        <location evidence="8">Cell inner membrane</location>
        <topology evidence="8">Peripheral membrane protein</topology>
        <orientation evidence="8">Cytoplasmic side</orientation>
    </subcellularLocation>
</comment>
<name>A0A363UQD1_9GAMM</name>
<evidence type="ECO:0000256" key="5">
    <source>
        <dbReference type="ARBA" id="ARBA00022801"/>
    </source>
</evidence>
<dbReference type="GO" id="GO:0008441">
    <property type="term" value="F:3'(2'),5'-bisphosphate nucleotidase activity"/>
    <property type="evidence" value="ECO:0007669"/>
    <property type="project" value="UniProtKB-UniRule"/>
</dbReference>
<comment type="caution">
    <text evidence="10">The sequence shown here is derived from an EMBL/GenBank/DDBJ whole genome shotgun (WGS) entry which is preliminary data.</text>
</comment>
<proteinExistence type="inferred from homology"/>